<comment type="catalytic activity">
    <reaction evidence="1">
        <text>Hydrolysis of Pro-|-Xaa &gt;&gt; Ala-|-Xaa in oligopeptides.</text>
        <dbReference type="EC" id="3.4.21.26"/>
    </reaction>
</comment>
<dbReference type="Gene3D" id="2.130.10.120">
    <property type="entry name" value="Prolyl oligopeptidase, N-terminal domain"/>
    <property type="match status" value="1"/>
</dbReference>
<dbReference type="EC" id="3.4.21.26" evidence="3"/>
<dbReference type="SUPFAM" id="SSF50993">
    <property type="entry name" value="Peptidase/esterase 'gauge' domain"/>
    <property type="match status" value="1"/>
</dbReference>
<dbReference type="InterPro" id="IPR023302">
    <property type="entry name" value="Pept_S9A_N"/>
</dbReference>
<dbReference type="InterPro" id="IPR002471">
    <property type="entry name" value="Pept_S9_AS"/>
</dbReference>
<feature type="chain" id="PRO_5020607067" description="prolyl oligopeptidase" evidence="7">
    <location>
        <begin position="22"/>
        <end position="723"/>
    </location>
</feature>
<evidence type="ECO:0000256" key="2">
    <source>
        <dbReference type="ARBA" id="ARBA00005228"/>
    </source>
</evidence>
<feature type="domain" description="Peptidase S9 prolyl oligopeptidase catalytic" evidence="8">
    <location>
        <begin position="510"/>
        <end position="717"/>
    </location>
</feature>
<dbReference type="InterPro" id="IPR029058">
    <property type="entry name" value="AB_hydrolase_fold"/>
</dbReference>
<comment type="similarity">
    <text evidence="2">Belongs to the peptidase S9A family.</text>
</comment>
<dbReference type="EMBL" id="SMAF01000002">
    <property type="protein sequence ID" value="TCT00813.1"/>
    <property type="molecule type" value="Genomic_DNA"/>
</dbReference>
<dbReference type="GO" id="GO:0005829">
    <property type="term" value="C:cytosol"/>
    <property type="evidence" value="ECO:0007669"/>
    <property type="project" value="TreeGrafter"/>
</dbReference>
<evidence type="ECO:0000256" key="3">
    <source>
        <dbReference type="ARBA" id="ARBA00011897"/>
    </source>
</evidence>
<dbReference type="Pfam" id="PF00326">
    <property type="entry name" value="Peptidase_S9"/>
    <property type="match status" value="1"/>
</dbReference>
<dbReference type="PROSITE" id="PS00708">
    <property type="entry name" value="PRO_ENDOPEP_SER"/>
    <property type="match status" value="1"/>
</dbReference>
<gene>
    <name evidence="10" type="ORF">EDC25_102179</name>
</gene>
<keyword evidence="6" id="KW-0720">Serine protease</keyword>
<evidence type="ECO:0000256" key="6">
    <source>
        <dbReference type="ARBA" id="ARBA00022825"/>
    </source>
</evidence>
<dbReference type="InterPro" id="IPR001375">
    <property type="entry name" value="Peptidase_S9_cat"/>
</dbReference>
<feature type="domain" description="Peptidase S9A N-terminal" evidence="9">
    <location>
        <begin position="43"/>
        <end position="446"/>
    </location>
</feature>
<feature type="signal peptide" evidence="7">
    <location>
        <begin position="1"/>
        <end position="21"/>
    </location>
</feature>
<evidence type="ECO:0000259" key="8">
    <source>
        <dbReference type="Pfam" id="PF00326"/>
    </source>
</evidence>
<accession>A0A4R3LKM7</accession>
<dbReference type="PRINTS" id="PR00862">
    <property type="entry name" value="PROLIGOPTASE"/>
</dbReference>
<keyword evidence="4" id="KW-0645">Protease</keyword>
<dbReference type="Proteomes" id="UP000294599">
    <property type="component" value="Unassembled WGS sequence"/>
</dbReference>
<dbReference type="PANTHER" id="PTHR42881:SF2">
    <property type="entry name" value="PROLYL ENDOPEPTIDASE"/>
    <property type="match status" value="1"/>
</dbReference>
<evidence type="ECO:0000313" key="11">
    <source>
        <dbReference type="Proteomes" id="UP000294599"/>
    </source>
</evidence>
<name>A0A4R3LKM7_9GAMM</name>
<keyword evidence="7" id="KW-0732">Signal</keyword>
<evidence type="ECO:0000256" key="1">
    <source>
        <dbReference type="ARBA" id="ARBA00001070"/>
    </source>
</evidence>
<dbReference type="InterPro" id="IPR051167">
    <property type="entry name" value="Prolyl_oligopep/macrocyclase"/>
</dbReference>
<dbReference type="GO" id="GO:0070012">
    <property type="term" value="F:oligopeptidase activity"/>
    <property type="evidence" value="ECO:0007669"/>
    <property type="project" value="TreeGrafter"/>
</dbReference>
<dbReference type="GO" id="GO:0006508">
    <property type="term" value="P:proteolysis"/>
    <property type="evidence" value="ECO:0007669"/>
    <property type="project" value="UniProtKB-KW"/>
</dbReference>
<comment type="caution">
    <text evidence="10">The sequence shown here is derived from an EMBL/GenBank/DDBJ whole genome shotgun (WGS) entry which is preliminary data.</text>
</comment>
<keyword evidence="11" id="KW-1185">Reference proteome</keyword>
<dbReference type="GO" id="GO:0004252">
    <property type="term" value="F:serine-type endopeptidase activity"/>
    <property type="evidence" value="ECO:0007669"/>
    <property type="project" value="UniProtKB-EC"/>
</dbReference>
<evidence type="ECO:0000256" key="5">
    <source>
        <dbReference type="ARBA" id="ARBA00022801"/>
    </source>
</evidence>
<dbReference type="FunFam" id="2.130.10.120:FF:000001">
    <property type="entry name" value="Prolyl endopeptidase"/>
    <property type="match status" value="1"/>
</dbReference>
<dbReference type="PANTHER" id="PTHR42881">
    <property type="entry name" value="PROLYL ENDOPEPTIDASE"/>
    <property type="match status" value="1"/>
</dbReference>
<reference evidence="10 11" key="1">
    <citation type="submission" date="2019-03" db="EMBL/GenBank/DDBJ databases">
        <title>Genomic Encyclopedia of Type Strains, Phase IV (KMG-IV): sequencing the most valuable type-strain genomes for metagenomic binning, comparative biology and taxonomic classification.</title>
        <authorList>
            <person name="Goeker M."/>
        </authorList>
    </citation>
    <scope>NUCLEOTIDE SEQUENCE [LARGE SCALE GENOMIC DNA]</scope>
    <source>
        <strain evidence="10 11">DSM 21944</strain>
    </source>
</reference>
<evidence type="ECO:0000313" key="10">
    <source>
        <dbReference type="EMBL" id="TCT00813.1"/>
    </source>
</evidence>
<protein>
    <recommendedName>
        <fullName evidence="3">prolyl oligopeptidase</fullName>
        <ecNumber evidence="3">3.4.21.26</ecNumber>
    </recommendedName>
</protein>
<organism evidence="10 11">
    <name type="scientific">Pseudofulvimonas gallinarii</name>
    <dbReference type="NCBI Taxonomy" id="634155"/>
    <lineage>
        <taxon>Bacteria</taxon>
        <taxon>Pseudomonadati</taxon>
        <taxon>Pseudomonadota</taxon>
        <taxon>Gammaproteobacteria</taxon>
        <taxon>Lysobacterales</taxon>
        <taxon>Rhodanobacteraceae</taxon>
        <taxon>Pseudofulvimonas</taxon>
    </lineage>
</organism>
<dbReference type="PROSITE" id="PS51257">
    <property type="entry name" value="PROKAR_LIPOPROTEIN"/>
    <property type="match status" value="1"/>
</dbReference>
<dbReference type="SUPFAM" id="SSF53474">
    <property type="entry name" value="alpha/beta-Hydrolases"/>
    <property type="match status" value="1"/>
</dbReference>
<proteinExistence type="inferred from homology"/>
<evidence type="ECO:0000259" key="9">
    <source>
        <dbReference type="Pfam" id="PF02897"/>
    </source>
</evidence>
<sequence length="723" mass="79883">MNPMPRILLATAVAATLAACAPTPSTPEQPAGTDTTSKAMNYPQARTVDHFDEYHGERIADPYRWLEDIDSDETLAWIEAQNRVTDGHLATIGQRDAFRERLTALWNYERFGVPSKVGDHYLYSYNDGLRNQPVILIQEGIDGEPRTLLDPNTLSEDGTVALSGLVPSKDGRHLAYGTSSGGSDWQEWRVLDVENGQTLDDHIRWVKFSAATWARDGSGFWYGRYDAPEGEHALKAVNKFQKLYFHRLGTAQDADVLVYERDDQPDWGFAPVLSDDGGTLLISVWRGTENKNLVFLKPVADSTAPVVELIPEFEYSYDFVGNTGNRYLFLTDDGAARKRVIAIDITRPARANWEEVIAESDATLGSVTRVGDRLVAQYLRDAAGQARIFALDGSLQGDVKLPGIGTVGGFDRSTEGSETFFAFTSFIQPATIHRLDVATGESTLFRAPKLPFDPSNYETRQVFFNSKDGTRVPMFITARKDVQLDGRQPTILYGYGGFDIALTPGYAAYSMAWLEEGGIYASVNLRGGGEYGRDWHHAGTRTRKQNVFDDMAAAAEYLIANRYTSPANMAIHGRSNGGLLAAAVAMQRPDLFAASVPGVGVLDMLRFREFTIGWAWESDYGSVLDEDEFRAIRAYSPLHNIREGVDYPAFLITTGDHDDRVFPAHSFKYAAALQAVNPPRPALIRIDVRAGHGAGKPTAKQIAEWADILGFLAHHTGLDTSDR</sequence>
<evidence type="ECO:0000256" key="7">
    <source>
        <dbReference type="SAM" id="SignalP"/>
    </source>
</evidence>
<keyword evidence="5" id="KW-0378">Hydrolase</keyword>
<evidence type="ECO:0000256" key="4">
    <source>
        <dbReference type="ARBA" id="ARBA00022670"/>
    </source>
</evidence>
<dbReference type="Pfam" id="PF02897">
    <property type="entry name" value="Peptidase_S9_N"/>
    <property type="match status" value="1"/>
</dbReference>
<dbReference type="FunFam" id="3.40.50.1820:FF:000005">
    <property type="entry name" value="Prolyl endopeptidase"/>
    <property type="match status" value="1"/>
</dbReference>
<dbReference type="InterPro" id="IPR002470">
    <property type="entry name" value="Peptidase_S9A"/>
</dbReference>
<dbReference type="Gene3D" id="3.40.50.1820">
    <property type="entry name" value="alpha/beta hydrolase"/>
    <property type="match status" value="1"/>
</dbReference>
<dbReference type="AlphaFoldDB" id="A0A4R3LKM7"/>